<protein>
    <submittedName>
        <fullName evidence="1">Uncharacterized protein</fullName>
    </submittedName>
</protein>
<proteinExistence type="predicted"/>
<reference evidence="1" key="1">
    <citation type="submission" date="2022-03" db="EMBL/GenBank/DDBJ databases">
        <authorList>
            <person name="Sayadi A."/>
        </authorList>
    </citation>
    <scope>NUCLEOTIDE SEQUENCE</scope>
</reference>
<dbReference type="EMBL" id="CAKOFQ010006732">
    <property type="protein sequence ID" value="CAH1966265.1"/>
    <property type="molecule type" value="Genomic_DNA"/>
</dbReference>
<sequence length="134" mass="14852">MLSLKKTLCHHMRPTVQSQTQELPVAETIGTNDGLQCLGPETRAPSASIELEKETSEILSSPVSVPATLETTIYKENQEPNARPSTSRGYSIFTGVCEAIIESKAQKTTNTKEKEKFCNFDRHSGERWACFTTT</sequence>
<accession>A0A9P0K2Q9</accession>
<dbReference type="AlphaFoldDB" id="A0A9P0K2Q9"/>
<organism evidence="1 2">
    <name type="scientific">Acanthoscelides obtectus</name>
    <name type="common">Bean weevil</name>
    <name type="synonym">Bruchus obtectus</name>
    <dbReference type="NCBI Taxonomy" id="200917"/>
    <lineage>
        <taxon>Eukaryota</taxon>
        <taxon>Metazoa</taxon>
        <taxon>Ecdysozoa</taxon>
        <taxon>Arthropoda</taxon>
        <taxon>Hexapoda</taxon>
        <taxon>Insecta</taxon>
        <taxon>Pterygota</taxon>
        <taxon>Neoptera</taxon>
        <taxon>Endopterygota</taxon>
        <taxon>Coleoptera</taxon>
        <taxon>Polyphaga</taxon>
        <taxon>Cucujiformia</taxon>
        <taxon>Chrysomeloidea</taxon>
        <taxon>Chrysomelidae</taxon>
        <taxon>Bruchinae</taxon>
        <taxon>Bruchini</taxon>
        <taxon>Acanthoscelides</taxon>
    </lineage>
</organism>
<gene>
    <name evidence="1" type="ORF">ACAOBT_LOCUS6745</name>
</gene>
<name>A0A9P0K2Q9_ACAOB</name>
<comment type="caution">
    <text evidence="1">The sequence shown here is derived from an EMBL/GenBank/DDBJ whole genome shotgun (WGS) entry which is preliminary data.</text>
</comment>
<evidence type="ECO:0000313" key="2">
    <source>
        <dbReference type="Proteomes" id="UP001152888"/>
    </source>
</evidence>
<evidence type="ECO:0000313" key="1">
    <source>
        <dbReference type="EMBL" id="CAH1966265.1"/>
    </source>
</evidence>
<dbReference type="Proteomes" id="UP001152888">
    <property type="component" value="Unassembled WGS sequence"/>
</dbReference>
<keyword evidence="2" id="KW-1185">Reference proteome</keyword>